<evidence type="ECO:0000256" key="1">
    <source>
        <dbReference type="SAM" id="Phobius"/>
    </source>
</evidence>
<proteinExistence type="predicted"/>
<dbReference type="InterPro" id="IPR021215">
    <property type="entry name" value="DUF2752"/>
</dbReference>
<name>A0A4U8Q4P2_9FIRM</name>
<feature type="transmembrane region" description="Helical" evidence="1">
    <location>
        <begin position="12"/>
        <end position="31"/>
    </location>
</feature>
<evidence type="ECO:0000313" key="2">
    <source>
        <dbReference type="EMBL" id="TLC99203.1"/>
    </source>
</evidence>
<protein>
    <recommendedName>
        <fullName evidence="4">DUF2752 domain-containing protein</fullName>
    </recommendedName>
</protein>
<dbReference type="Proteomes" id="UP000306509">
    <property type="component" value="Unassembled WGS sequence"/>
</dbReference>
<gene>
    <name evidence="2" type="ORF">DSM106044_03981</name>
</gene>
<keyword evidence="1" id="KW-0812">Transmembrane</keyword>
<dbReference type="Pfam" id="PF10825">
    <property type="entry name" value="DUF2752"/>
    <property type="match status" value="1"/>
</dbReference>
<evidence type="ECO:0000313" key="3">
    <source>
        <dbReference type="Proteomes" id="UP000306509"/>
    </source>
</evidence>
<comment type="caution">
    <text evidence="2">The sequence shown here is derived from an EMBL/GenBank/DDBJ whole genome shotgun (WGS) entry which is preliminary data.</text>
</comment>
<sequence>MKKESERKSLYKIGWIFLILGSILTILVKAFHIQLGAFLLPCLVHKYTGLYCPGCGGTRAFSFLMEGHFLKSLYYHPVVVYGVVIYLWFMISNTIEILSKGRCKIGMFYRDRYIHIAVIIIILNFVIKNAVLIIWKYPMIP</sequence>
<keyword evidence="1" id="KW-1133">Transmembrane helix</keyword>
<evidence type="ECO:0008006" key="4">
    <source>
        <dbReference type="Google" id="ProtNLM"/>
    </source>
</evidence>
<organism evidence="2 3">
    <name type="scientific">Robinsoniella peoriensis</name>
    <dbReference type="NCBI Taxonomy" id="180332"/>
    <lineage>
        <taxon>Bacteria</taxon>
        <taxon>Bacillati</taxon>
        <taxon>Bacillota</taxon>
        <taxon>Clostridia</taxon>
        <taxon>Lachnospirales</taxon>
        <taxon>Lachnospiraceae</taxon>
        <taxon>Robinsoniella</taxon>
    </lineage>
</organism>
<feature type="transmembrane region" description="Helical" evidence="1">
    <location>
        <begin position="73"/>
        <end position="92"/>
    </location>
</feature>
<reference evidence="2 3" key="1">
    <citation type="journal article" date="2019" name="Anaerobe">
        <title>Detection of Robinsoniella peoriensis in multiple bone samples of a trauma patient.</title>
        <authorList>
            <person name="Schrottner P."/>
            <person name="Hartwich K."/>
            <person name="Bunk B."/>
            <person name="Schober I."/>
            <person name="Helbig S."/>
            <person name="Rudolph W.W."/>
            <person name="Gunzer F."/>
        </authorList>
    </citation>
    <scope>NUCLEOTIDE SEQUENCE [LARGE SCALE GENOMIC DNA]</scope>
    <source>
        <strain evidence="2 3">DSM 106044</strain>
    </source>
</reference>
<keyword evidence="1" id="KW-0472">Membrane</keyword>
<feature type="transmembrane region" description="Helical" evidence="1">
    <location>
        <begin position="113"/>
        <end position="135"/>
    </location>
</feature>
<dbReference type="AlphaFoldDB" id="A0A4U8Q4P2"/>
<dbReference type="RefSeq" id="WP_047834033.1">
    <property type="nucleotide sequence ID" value="NZ_JBHTNY010000057.1"/>
</dbReference>
<keyword evidence="3" id="KW-1185">Reference proteome</keyword>
<accession>A0A4U8Q4P2</accession>
<dbReference type="EMBL" id="QGQD01000074">
    <property type="protein sequence ID" value="TLC99203.1"/>
    <property type="molecule type" value="Genomic_DNA"/>
</dbReference>